<accession>A0ABQ2S7D9</accession>
<feature type="region of interest" description="Disordered" evidence="1">
    <location>
        <begin position="43"/>
        <end position="70"/>
    </location>
</feature>
<gene>
    <name evidence="2" type="ORF">GCM10008960_34200</name>
</gene>
<evidence type="ECO:0000313" key="2">
    <source>
        <dbReference type="EMBL" id="GGS04726.1"/>
    </source>
</evidence>
<evidence type="ECO:0000313" key="3">
    <source>
        <dbReference type="Proteomes" id="UP000644548"/>
    </source>
</evidence>
<reference evidence="3" key="1">
    <citation type="journal article" date="2019" name="Int. J. Syst. Evol. Microbiol.">
        <title>The Global Catalogue of Microorganisms (GCM) 10K type strain sequencing project: providing services to taxonomists for standard genome sequencing and annotation.</title>
        <authorList>
            <consortium name="The Broad Institute Genomics Platform"/>
            <consortium name="The Broad Institute Genome Sequencing Center for Infectious Disease"/>
            <person name="Wu L."/>
            <person name="Ma J."/>
        </authorList>
    </citation>
    <scope>NUCLEOTIDE SEQUENCE [LARGE SCALE GENOMIC DNA]</scope>
    <source>
        <strain evidence="3">JCM 31405</strain>
    </source>
</reference>
<comment type="caution">
    <text evidence="2">The sequence shown here is derived from an EMBL/GenBank/DDBJ whole genome shotgun (WGS) entry which is preliminary data.</text>
</comment>
<dbReference type="Proteomes" id="UP000644548">
    <property type="component" value="Unassembled WGS sequence"/>
</dbReference>
<dbReference type="EMBL" id="BMQN01000013">
    <property type="protein sequence ID" value="GGS04726.1"/>
    <property type="molecule type" value="Genomic_DNA"/>
</dbReference>
<protein>
    <submittedName>
        <fullName evidence="2">Uncharacterized protein</fullName>
    </submittedName>
</protein>
<sequence length="70" mass="7612">MQPWLDKHLPNLVSKAQALRDGATWMEVGALLEAAVQAAQRPVAAPAAGQPLRRHARRDGLPATVPRRVK</sequence>
<evidence type="ECO:0000256" key="1">
    <source>
        <dbReference type="SAM" id="MobiDB-lite"/>
    </source>
</evidence>
<keyword evidence="3" id="KW-1185">Reference proteome</keyword>
<proteinExistence type="predicted"/>
<name>A0ABQ2S7D9_9DEIO</name>
<organism evidence="2 3">
    <name type="scientific">Deinococcus sedimenti</name>
    <dbReference type="NCBI Taxonomy" id="1867090"/>
    <lineage>
        <taxon>Bacteria</taxon>
        <taxon>Thermotogati</taxon>
        <taxon>Deinococcota</taxon>
        <taxon>Deinococci</taxon>
        <taxon>Deinococcales</taxon>
        <taxon>Deinococcaceae</taxon>
        <taxon>Deinococcus</taxon>
    </lineage>
</organism>